<dbReference type="EMBL" id="JAHQCX010000017">
    <property type="protein sequence ID" value="MBU9728201.1"/>
    <property type="molecule type" value="Genomic_DNA"/>
</dbReference>
<evidence type="ECO:0000256" key="2">
    <source>
        <dbReference type="ARBA" id="ARBA00022643"/>
    </source>
</evidence>
<dbReference type="Pfam" id="PF03358">
    <property type="entry name" value="FMN_red"/>
    <property type="match status" value="1"/>
</dbReference>
<evidence type="ECO:0000313" key="5">
    <source>
        <dbReference type="Proteomes" id="UP001314681"/>
    </source>
</evidence>
<dbReference type="InterPro" id="IPR005025">
    <property type="entry name" value="FMN_Rdtase-like_dom"/>
</dbReference>
<organism evidence="4 5">
    <name type="scientific">Diplocloster modestus</name>
    <dbReference type="NCBI Taxonomy" id="2850322"/>
    <lineage>
        <taxon>Bacteria</taxon>
        <taxon>Bacillati</taxon>
        <taxon>Bacillota</taxon>
        <taxon>Clostridia</taxon>
        <taxon>Lachnospirales</taxon>
        <taxon>Lachnospiraceae</taxon>
        <taxon>Diplocloster</taxon>
    </lineage>
</organism>
<keyword evidence="2" id="KW-0288">FMN</keyword>
<dbReference type="SUPFAM" id="SSF52218">
    <property type="entry name" value="Flavoproteins"/>
    <property type="match status" value="1"/>
</dbReference>
<dbReference type="PANTHER" id="PTHR43278">
    <property type="entry name" value="NAD(P)H-DEPENDENT FMN-CONTAINING OXIDOREDUCTASE YWQN-RELATED"/>
    <property type="match status" value="1"/>
</dbReference>
<feature type="domain" description="NADPH-dependent FMN reductase-like" evidence="3">
    <location>
        <begin position="4"/>
        <end position="118"/>
    </location>
</feature>
<dbReference type="Proteomes" id="UP001314681">
    <property type="component" value="Unassembled WGS sequence"/>
</dbReference>
<dbReference type="Gene3D" id="3.40.50.360">
    <property type="match status" value="1"/>
</dbReference>
<dbReference type="PANTHER" id="PTHR43278:SF2">
    <property type="entry name" value="IRON-SULFUR FLAVOPROTEIN"/>
    <property type="match status" value="1"/>
</dbReference>
<proteinExistence type="predicted"/>
<keyword evidence="1" id="KW-0285">Flavoprotein</keyword>
<sequence>MTRKVLVISTSLRNRSNSEILADSFIEGAKAAGNDVEKISLKDKSIAFCKGCLTCLTLRRCVIKDDAVEIAEKMKTADVIVFATPIYYYEMSGQMKTLLDRANALYTADYAFRDIYFLSSAAEEGDGVDERAVQGLEGWIACYGKCHLSGTVFAGGVNDAGEIKGHPSLKKAYDMGASIK</sequence>
<reference evidence="4 5" key="1">
    <citation type="submission" date="2021-06" db="EMBL/GenBank/DDBJ databases">
        <title>Description of novel taxa of the family Lachnospiraceae.</title>
        <authorList>
            <person name="Chaplin A.V."/>
            <person name="Sokolova S.R."/>
            <person name="Pikina A.P."/>
            <person name="Korzhanova M."/>
            <person name="Belova V."/>
            <person name="Korostin D."/>
            <person name="Efimov B.A."/>
        </authorList>
    </citation>
    <scope>NUCLEOTIDE SEQUENCE [LARGE SCALE GENOMIC DNA]</scope>
    <source>
        <strain evidence="4 5">ASD4241</strain>
    </source>
</reference>
<evidence type="ECO:0000313" key="4">
    <source>
        <dbReference type="EMBL" id="MBU9728201.1"/>
    </source>
</evidence>
<gene>
    <name evidence="4" type="ORF">KTH90_19555</name>
</gene>
<name>A0ABS6KCI3_9FIRM</name>
<keyword evidence="5" id="KW-1185">Reference proteome</keyword>
<evidence type="ECO:0000259" key="3">
    <source>
        <dbReference type="Pfam" id="PF03358"/>
    </source>
</evidence>
<dbReference type="RefSeq" id="WP_158354969.1">
    <property type="nucleotide sequence ID" value="NZ_JAHQCX010000017.1"/>
</dbReference>
<dbReference type="InterPro" id="IPR051796">
    <property type="entry name" value="ISF_SsuE-like"/>
</dbReference>
<dbReference type="InterPro" id="IPR029039">
    <property type="entry name" value="Flavoprotein-like_sf"/>
</dbReference>
<protein>
    <submittedName>
        <fullName evidence="4">Flavodoxin family protein</fullName>
    </submittedName>
</protein>
<evidence type="ECO:0000256" key="1">
    <source>
        <dbReference type="ARBA" id="ARBA00022630"/>
    </source>
</evidence>
<comment type="caution">
    <text evidence="4">The sequence shown here is derived from an EMBL/GenBank/DDBJ whole genome shotgun (WGS) entry which is preliminary data.</text>
</comment>
<accession>A0ABS6KCI3</accession>